<keyword evidence="3" id="KW-0378">Hydrolase</keyword>
<evidence type="ECO:0000313" key="7">
    <source>
        <dbReference type="Proteomes" id="UP000245695"/>
    </source>
</evidence>
<evidence type="ECO:0000313" key="6">
    <source>
        <dbReference type="EMBL" id="CEI73329.1"/>
    </source>
</evidence>
<comment type="catalytic activity">
    <reaction evidence="5">
        <text>O-phospho-L-tyrosyl-[protein] + H2O = L-tyrosyl-[protein] + phosphate</text>
        <dbReference type="Rhea" id="RHEA:10684"/>
        <dbReference type="Rhea" id="RHEA-COMP:10136"/>
        <dbReference type="Rhea" id="RHEA-COMP:20101"/>
        <dbReference type="ChEBI" id="CHEBI:15377"/>
        <dbReference type="ChEBI" id="CHEBI:43474"/>
        <dbReference type="ChEBI" id="CHEBI:46858"/>
        <dbReference type="ChEBI" id="CHEBI:61978"/>
        <dbReference type="EC" id="3.1.3.48"/>
    </reaction>
</comment>
<dbReference type="EMBL" id="LN650648">
    <property type="protein sequence ID" value="CEI73329.1"/>
    <property type="molecule type" value="Genomic_DNA"/>
</dbReference>
<dbReference type="PIRSF" id="PIRSF016557">
    <property type="entry name" value="Caps_synth_CpsB"/>
    <property type="match status" value="1"/>
</dbReference>
<reference evidence="6 7" key="1">
    <citation type="submission" date="2014-09" db="EMBL/GenBank/DDBJ databases">
        <authorList>
            <person name="Hornung B.V."/>
        </authorList>
    </citation>
    <scope>NUCLEOTIDE SEQUENCE [LARGE SCALE GENOMIC DNA]</scope>
    <source>
        <strain evidence="6 7">FRIFI</strain>
    </source>
</reference>
<evidence type="ECO:0000256" key="4">
    <source>
        <dbReference type="ARBA" id="ARBA00022912"/>
    </source>
</evidence>
<keyword evidence="4" id="KW-0904">Protein phosphatase</keyword>
<dbReference type="SUPFAM" id="SSF89550">
    <property type="entry name" value="PHP domain-like"/>
    <property type="match status" value="1"/>
</dbReference>
<dbReference type="EC" id="3.1.3.48" evidence="2"/>
<sequence>MIDIHCHILPGVDDGAKSLEEALEMAKIAQAEGIKTIINTSHYHPAFEDYIMGDKLLDIATSFNNELIKNNIDVNVLVGNEIYYNENILEYIDKKEFKSINNSKYVLVEFSPSNFPKNLSDVIFEFKIRGYIPILAHVERYMEIQKNYSILKDAINEGALIQINSSSVLKKGSKSFEVCKYLLDRNLVQFIASDAHDKERRKPYIKEVFTYISKYYGEDRAKTLLIENPLKIINDEDISFKEIELKNRKKVGFIKKIFNRK</sequence>
<dbReference type="KEGG" id="rhom:FRIFI_1798"/>
<dbReference type="PANTHER" id="PTHR39181:SF1">
    <property type="entry name" value="TYROSINE-PROTEIN PHOSPHATASE YWQE"/>
    <property type="match status" value="1"/>
</dbReference>
<proteinExistence type="inferred from homology"/>
<dbReference type="Pfam" id="PF19567">
    <property type="entry name" value="CpsB_CapC"/>
    <property type="match status" value="1"/>
</dbReference>
<dbReference type="GO" id="GO:0004725">
    <property type="term" value="F:protein tyrosine phosphatase activity"/>
    <property type="evidence" value="ECO:0007669"/>
    <property type="project" value="UniProtKB-EC"/>
</dbReference>
<evidence type="ECO:0000256" key="3">
    <source>
        <dbReference type="ARBA" id="ARBA00022801"/>
    </source>
</evidence>
<organism evidence="6 7">
    <name type="scientific">Romboutsia hominis</name>
    <dbReference type="NCBI Taxonomy" id="1507512"/>
    <lineage>
        <taxon>Bacteria</taxon>
        <taxon>Bacillati</taxon>
        <taxon>Bacillota</taxon>
        <taxon>Clostridia</taxon>
        <taxon>Peptostreptococcales</taxon>
        <taxon>Peptostreptococcaceae</taxon>
        <taxon>Romboutsia</taxon>
    </lineage>
</organism>
<name>A0A2P2BSK0_9FIRM</name>
<evidence type="ECO:0000256" key="1">
    <source>
        <dbReference type="ARBA" id="ARBA00005750"/>
    </source>
</evidence>
<accession>A0A2P2BSK0</accession>
<protein>
    <recommendedName>
        <fullName evidence="2">protein-tyrosine-phosphatase</fullName>
        <ecNumber evidence="2">3.1.3.48</ecNumber>
    </recommendedName>
</protein>
<dbReference type="InterPro" id="IPR016195">
    <property type="entry name" value="Pol/histidinol_Pase-like"/>
</dbReference>
<dbReference type="Proteomes" id="UP000245695">
    <property type="component" value="Chromosome 1"/>
</dbReference>
<keyword evidence="7" id="KW-1185">Reference proteome</keyword>
<gene>
    <name evidence="6" type="ORF">FRIFI_1798</name>
</gene>
<evidence type="ECO:0000256" key="2">
    <source>
        <dbReference type="ARBA" id="ARBA00013064"/>
    </source>
</evidence>
<dbReference type="GO" id="GO:0030145">
    <property type="term" value="F:manganese ion binding"/>
    <property type="evidence" value="ECO:0007669"/>
    <property type="project" value="InterPro"/>
</dbReference>
<evidence type="ECO:0000256" key="5">
    <source>
        <dbReference type="ARBA" id="ARBA00051722"/>
    </source>
</evidence>
<dbReference type="RefSeq" id="WP_166505658.1">
    <property type="nucleotide sequence ID" value="NZ_LN650648.1"/>
</dbReference>
<dbReference type="PANTHER" id="PTHR39181">
    <property type="entry name" value="TYROSINE-PROTEIN PHOSPHATASE YWQE"/>
    <property type="match status" value="1"/>
</dbReference>
<dbReference type="Gene3D" id="3.20.20.140">
    <property type="entry name" value="Metal-dependent hydrolases"/>
    <property type="match status" value="1"/>
</dbReference>
<dbReference type="InterPro" id="IPR016667">
    <property type="entry name" value="Caps_polysacc_synth_CpsB/CapC"/>
</dbReference>
<dbReference type="AlphaFoldDB" id="A0A2P2BSK0"/>
<comment type="similarity">
    <text evidence="1">Belongs to the metallo-dependent hydrolases superfamily. CpsB/CapC family.</text>
</comment>